<gene>
    <name evidence="2" type="ORF">GCM10009733_068570</name>
</gene>
<comment type="caution">
    <text evidence="2">The sequence shown here is derived from an EMBL/GenBank/DDBJ whole genome shotgun (WGS) entry which is preliminary data.</text>
</comment>
<dbReference type="Proteomes" id="UP001500064">
    <property type="component" value="Unassembled WGS sequence"/>
</dbReference>
<accession>A0ABP4RSQ1</accession>
<evidence type="ECO:0000313" key="2">
    <source>
        <dbReference type="EMBL" id="GAA1661105.1"/>
    </source>
</evidence>
<sequence>MDPYEGFREFVRGHPRSLMRTAYLLTGDAPHAEDLLQAVLMRTARRWRSLADGNPEAYVRRALLNEHISWRRRRRAETPTAFIVATVEVRARANLTGAPKTFRVSRIGGWLGTDEVLVTGSVRGDFRGRGPEDGELPTLGETVHAVNVMSGRVRQVASYTYRAWAGDLPLPGF</sequence>
<evidence type="ECO:0000313" key="3">
    <source>
        <dbReference type="Proteomes" id="UP001500064"/>
    </source>
</evidence>
<dbReference type="EMBL" id="BAAAMU010000064">
    <property type="protein sequence ID" value="GAA1661105.1"/>
    <property type="molecule type" value="Genomic_DNA"/>
</dbReference>
<dbReference type="SUPFAM" id="SSF88946">
    <property type="entry name" value="Sigma2 domain of RNA polymerase sigma factors"/>
    <property type="match status" value="1"/>
</dbReference>
<dbReference type="InterPro" id="IPR007627">
    <property type="entry name" value="RNA_pol_sigma70_r2"/>
</dbReference>
<feature type="domain" description="RNA polymerase sigma-70 region 2" evidence="1">
    <location>
        <begin position="11"/>
        <end position="75"/>
    </location>
</feature>
<dbReference type="RefSeq" id="WP_346110702.1">
    <property type="nucleotide sequence ID" value="NZ_BAAAMU010000064.1"/>
</dbReference>
<proteinExistence type="predicted"/>
<dbReference type="Gene3D" id="1.10.1740.10">
    <property type="match status" value="1"/>
</dbReference>
<organism evidence="2 3">
    <name type="scientific">Nonomuraea maheshkhaliensis</name>
    <dbReference type="NCBI Taxonomy" id="419590"/>
    <lineage>
        <taxon>Bacteria</taxon>
        <taxon>Bacillati</taxon>
        <taxon>Actinomycetota</taxon>
        <taxon>Actinomycetes</taxon>
        <taxon>Streptosporangiales</taxon>
        <taxon>Streptosporangiaceae</taxon>
        <taxon>Nonomuraea</taxon>
    </lineage>
</organism>
<evidence type="ECO:0000259" key="1">
    <source>
        <dbReference type="Pfam" id="PF04542"/>
    </source>
</evidence>
<name>A0ABP4RSQ1_9ACTN</name>
<reference evidence="3" key="1">
    <citation type="journal article" date="2019" name="Int. J. Syst. Evol. Microbiol.">
        <title>The Global Catalogue of Microorganisms (GCM) 10K type strain sequencing project: providing services to taxonomists for standard genome sequencing and annotation.</title>
        <authorList>
            <consortium name="The Broad Institute Genomics Platform"/>
            <consortium name="The Broad Institute Genome Sequencing Center for Infectious Disease"/>
            <person name="Wu L."/>
            <person name="Ma J."/>
        </authorList>
    </citation>
    <scope>NUCLEOTIDE SEQUENCE [LARGE SCALE GENOMIC DNA]</scope>
    <source>
        <strain evidence="3">JCM 13929</strain>
    </source>
</reference>
<keyword evidence="3" id="KW-1185">Reference proteome</keyword>
<dbReference type="InterPro" id="IPR013325">
    <property type="entry name" value="RNA_pol_sigma_r2"/>
</dbReference>
<dbReference type="Pfam" id="PF04542">
    <property type="entry name" value="Sigma70_r2"/>
    <property type="match status" value="1"/>
</dbReference>
<protein>
    <recommendedName>
        <fullName evidence="1">RNA polymerase sigma-70 region 2 domain-containing protein</fullName>
    </recommendedName>
</protein>